<sequence>MKVNLLKGDSVARITRGRCLLKERIKEANMTQAKLARHSGYSPQRISNWANNREPMPFEAAVLFAFILDCHAEDMYEWIF</sequence>
<protein>
    <submittedName>
        <fullName evidence="2">Helix-turn-helix domain-containing protein</fullName>
    </submittedName>
</protein>
<dbReference type="EMBL" id="AHKH01000022">
    <property type="protein sequence ID" value="EHQ62324.1"/>
    <property type="molecule type" value="Genomic_DNA"/>
</dbReference>
<dbReference type="InterPro" id="IPR001387">
    <property type="entry name" value="Cro/C1-type_HTH"/>
</dbReference>
<dbReference type="Gene3D" id="1.10.260.40">
    <property type="entry name" value="lambda repressor-like DNA-binding domains"/>
    <property type="match status" value="1"/>
</dbReference>
<feature type="domain" description="HTH cro/C1-type" evidence="1">
    <location>
        <begin position="21"/>
        <end position="49"/>
    </location>
</feature>
<organism evidence="2 3">
    <name type="scientific">Paenibacillus dendritiformis C454</name>
    <dbReference type="NCBI Taxonomy" id="1131935"/>
    <lineage>
        <taxon>Bacteria</taxon>
        <taxon>Bacillati</taxon>
        <taxon>Bacillota</taxon>
        <taxon>Bacilli</taxon>
        <taxon>Bacillales</taxon>
        <taxon>Paenibacillaceae</taxon>
        <taxon>Paenibacillus</taxon>
    </lineage>
</organism>
<accession>H3SF05</accession>
<reference evidence="2 3" key="1">
    <citation type="journal article" date="2012" name="J. Bacteriol.">
        <title>Genome Sequence of the Pattern-Forming Social Bacterium Paenibacillus dendritiformis C454 Chiral Morphotype.</title>
        <authorList>
            <person name="Sirota-Madi A."/>
            <person name="Olender T."/>
            <person name="Helman Y."/>
            <person name="Brainis I."/>
            <person name="Finkelshtein A."/>
            <person name="Roth D."/>
            <person name="Hagai E."/>
            <person name="Leshkowitz D."/>
            <person name="Brodsky L."/>
            <person name="Galatenko V."/>
            <person name="Nikolaev V."/>
            <person name="Gutnick D.L."/>
            <person name="Lancet D."/>
            <person name="Ben-Jacob E."/>
        </authorList>
    </citation>
    <scope>NUCLEOTIDE SEQUENCE [LARGE SCALE GENOMIC DNA]</scope>
    <source>
        <strain evidence="2 3">C454</strain>
    </source>
</reference>
<dbReference type="CDD" id="cd00093">
    <property type="entry name" value="HTH_XRE"/>
    <property type="match status" value="1"/>
</dbReference>
<evidence type="ECO:0000259" key="1">
    <source>
        <dbReference type="PROSITE" id="PS50943"/>
    </source>
</evidence>
<comment type="caution">
    <text evidence="2">The sequence shown here is derived from an EMBL/GenBank/DDBJ whole genome shotgun (WGS) entry which is preliminary data.</text>
</comment>
<gene>
    <name evidence="2" type="ORF">PDENDC454_10550</name>
</gene>
<dbReference type="GO" id="GO:0003677">
    <property type="term" value="F:DNA binding"/>
    <property type="evidence" value="ECO:0007669"/>
    <property type="project" value="InterPro"/>
</dbReference>
<dbReference type="Pfam" id="PF01381">
    <property type="entry name" value="HTH_3"/>
    <property type="match status" value="1"/>
</dbReference>
<dbReference type="InterPro" id="IPR010982">
    <property type="entry name" value="Lambda_DNA-bd_dom_sf"/>
</dbReference>
<dbReference type="AlphaFoldDB" id="H3SF05"/>
<dbReference type="Proteomes" id="UP000003900">
    <property type="component" value="Unassembled WGS sequence"/>
</dbReference>
<proteinExistence type="predicted"/>
<dbReference type="SUPFAM" id="SSF47413">
    <property type="entry name" value="lambda repressor-like DNA-binding domains"/>
    <property type="match status" value="1"/>
</dbReference>
<evidence type="ECO:0000313" key="2">
    <source>
        <dbReference type="EMBL" id="EHQ62324.1"/>
    </source>
</evidence>
<keyword evidence="3" id="KW-1185">Reference proteome</keyword>
<name>H3SF05_9BACL</name>
<dbReference type="PROSITE" id="PS50943">
    <property type="entry name" value="HTH_CROC1"/>
    <property type="match status" value="1"/>
</dbReference>
<evidence type="ECO:0000313" key="3">
    <source>
        <dbReference type="Proteomes" id="UP000003900"/>
    </source>
</evidence>
<dbReference type="SMART" id="SM00530">
    <property type="entry name" value="HTH_XRE"/>
    <property type="match status" value="1"/>
</dbReference>